<keyword evidence="8" id="KW-1185">Reference proteome</keyword>
<evidence type="ECO:0000256" key="1">
    <source>
        <dbReference type="ARBA" id="ARBA00004141"/>
    </source>
</evidence>
<accession>A0A7T6AQN5</accession>
<feature type="transmembrane region" description="Helical" evidence="6">
    <location>
        <begin position="67"/>
        <end position="91"/>
    </location>
</feature>
<evidence type="ECO:0000256" key="4">
    <source>
        <dbReference type="ARBA" id="ARBA00022989"/>
    </source>
</evidence>
<dbReference type="EMBL" id="CP054140">
    <property type="protein sequence ID" value="QQG65658.1"/>
    <property type="molecule type" value="Genomic_DNA"/>
</dbReference>
<dbReference type="CDD" id="cd16914">
    <property type="entry name" value="EcfT"/>
    <property type="match status" value="1"/>
</dbReference>
<keyword evidence="2" id="KW-1003">Cell membrane</keyword>
<evidence type="ECO:0000256" key="3">
    <source>
        <dbReference type="ARBA" id="ARBA00022692"/>
    </source>
</evidence>
<evidence type="ECO:0000256" key="5">
    <source>
        <dbReference type="ARBA" id="ARBA00023136"/>
    </source>
</evidence>
<evidence type="ECO:0000256" key="2">
    <source>
        <dbReference type="ARBA" id="ARBA00022475"/>
    </source>
</evidence>
<evidence type="ECO:0000313" key="8">
    <source>
        <dbReference type="Proteomes" id="UP000596092"/>
    </source>
</evidence>
<feature type="transmembrane region" description="Helical" evidence="6">
    <location>
        <begin position="221"/>
        <end position="240"/>
    </location>
</feature>
<keyword evidence="4 6" id="KW-1133">Transmembrane helix</keyword>
<evidence type="ECO:0000256" key="6">
    <source>
        <dbReference type="SAM" id="Phobius"/>
    </source>
</evidence>
<dbReference type="KEGG" id="dog:HP555_07150"/>
<protein>
    <submittedName>
        <fullName evidence="7">Energy-coupling factor transporter transmembrane protein EcfT</fullName>
    </submittedName>
</protein>
<dbReference type="Pfam" id="PF02361">
    <property type="entry name" value="CbiQ"/>
    <property type="match status" value="1"/>
</dbReference>
<proteinExistence type="predicted"/>
<dbReference type="PANTHER" id="PTHR34857:SF2">
    <property type="entry name" value="SLL0384 PROTEIN"/>
    <property type="match status" value="1"/>
</dbReference>
<gene>
    <name evidence="7" type="ORF">HP555_07150</name>
</gene>
<dbReference type="PANTHER" id="PTHR34857">
    <property type="entry name" value="SLL0384 PROTEIN"/>
    <property type="match status" value="1"/>
</dbReference>
<dbReference type="RefSeq" id="WP_199260990.1">
    <property type="nucleotide sequence ID" value="NZ_CP054140.1"/>
</dbReference>
<dbReference type="GO" id="GO:0005886">
    <property type="term" value="C:plasma membrane"/>
    <property type="evidence" value="ECO:0007669"/>
    <property type="project" value="UniProtKB-ARBA"/>
</dbReference>
<evidence type="ECO:0000313" key="7">
    <source>
        <dbReference type="EMBL" id="QQG65658.1"/>
    </source>
</evidence>
<dbReference type="Proteomes" id="UP000596092">
    <property type="component" value="Chromosome"/>
</dbReference>
<dbReference type="InterPro" id="IPR003339">
    <property type="entry name" value="ABC/ECF_trnsptr_transmembrane"/>
</dbReference>
<keyword evidence="3 6" id="KW-0812">Transmembrane</keyword>
<sequence>MRASLFTNTNTETFVAGLDVRAKLLICIAGSVASIILSSPLSLGLILGLSTILAFGAARPGTIMKAYCFGLLMMFIAMGCTALIGLAVPSLMRWNFVSLTVPFLRMLVSINLLLMLALSTSVQELFNRLRMARLPTWLQIPLSVAIRFIPTFLEDCAQIRDAARLRPSRGLTGLWRGMVVPLLFRVLYSADDLAMAAELKGISTAGQAGGETLPGLGQRDFVMLTLTVVAFCAAIALQHFGPLFPPLPM</sequence>
<organism evidence="7 8">
    <name type="scientific">Desulfobulbus oligotrophicus</name>
    <dbReference type="NCBI Taxonomy" id="1909699"/>
    <lineage>
        <taxon>Bacteria</taxon>
        <taxon>Pseudomonadati</taxon>
        <taxon>Thermodesulfobacteriota</taxon>
        <taxon>Desulfobulbia</taxon>
        <taxon>Desulfobulbales</taxon>
        <taxon>Desulfobulbaceae</taxon>
        <taxon>Desulfobulbus</taxon>
    </lineage>
</organism>
<feature type="transmembrane region" description="Helical" evidence="6">
    <location>
        <begin position="22"/>
        <end position="55"/>
    </location>
</feature>
<dbReference type="AlphaFoldDB" id="A0A7T6AQN5"/>
<keyword evidence="5 6" id="KW-0472">Membrane</keyword>
<dbReference type="InterPro" id="IPR051611">
    <property type="entry name" value="ECF_transporter_component"/>
</dbReference>
<reference evidence="7 8" key="1">
    <citation type="submission" date="2020-05" db="EMBL/GenBank/DDBJ databases">
        <title>Complete genome of Desulfobulbus oligotrophicus.</title>
        <authorList>
            <person name="Podar M."/>
        </authorList>
    </citation>
    <scope>NUCLEOTIDE SEQUENCE [LARGE SCALE GENOMIC DNA]</scope>
    <source>
        <strain evidence="7 8">Prop6</strain>
    </source>
</reference>
<comment type="subcellular location">
    <subcellularLocation>
        <location evidence="1">Membrane</location>
        <topology evidence="1">Multi-pass membrane protein</topology>
    </subcellularLocation>
</comment>
<name>A0A7T6AQN5_9BACT</name>
<feature type="transmembrane region" description="Helical" evidence="6">
    <location>
        <begin position="103"/>
        <end position="122"/>
    </location>
</feature>